<dbReference type="GO" id="GO:0016301">
    <property type="term" value="F:kinase activity"/>
    <property type="evidence" value="ECO:0007669"/>
    <property type="project" value="UniProtKB-KW"/>
</dbReference>
<evidence type="ECO:0000256" key="2">
    <source>
        <dbReference type="ARBA" id="ARBA00012438"/>
    </source>
</evidence>
<sequence>MSLMQGSILRASELVDNVLDFARGRLGGGMTLSRDASAPLGPVFEQVVAEIVSVNPDHDIETHFEVQEPVDCDGVRLGQLLSNLLGNAVTHGAKDQPIAVRVTAVDGELTISVANGGQPIDEAARRKLFQPFFREEIRPNQSGLGLGLHIASEIAKAHGGNLEVTSDENVTRFAFTMPLETAEP</sequence>
<dbReference type="EMBL" id="CP081297">
    <property type="protein sequence ID" value="QZD87413.1"/>
    <property type="molecule type" value="Genomic_DNA"/>
</dbReference>
<dbReference type="InterPro" id="IPR005467">
    <property type="entry name" value="His_kinase_dom"/>
</dbReference>
<dbReference type="EC" id="2.7.13.3" evidence="2"/>
<dbReference type="InterPro" id="IPR036890">
    <property type="entry name" value="HATPase_C_sf"/>
</dbReference>
<name>A0ABX8ZEM5_9SPHN</name>
<evidence type="ECO:0000256" key="1">
    <source>
        <dbReference type="ARBA" id="ARBA00000085"/>
    </source>
</evidence>
<comment type="catalytic activity">
    <reaction evidence="1">
        <text>ATP + protein L-histidine = ADP + protein N-phospho-L-histidine.</text>
        <dbReference type="EC" id="2.7.13.3"/>
    </reaction>
</comment>
<evidence type="ECO:0000256" key="3">
    <source>
        <dbReference type="ARBA" id="ARBA00022553"/>
    </source>
</evidence>
<organism evidence="5 6">
    <name type="scientific">Qipengyuania psychrotolerans</name>
    <dbReference type="NCBI Taxonomy" id="2867238"/>
    <lineage>
        <taxon>Bacteria</taxon>
        <taxon>Pseudomonadati</taxon>
        <taxon>Pseudomonadota</taxon>
        <taxon>Alphaproteobacteria</taxon>
        <taxon>Sphingomonadales</taxon>
        <taxon>Erythrobacteraceae</taxon>
        <taxon>Qipengyuania</taxon>
    </lineage>
</organism>
<keyword evidence="3" id="KW-0597">Phosphoprotein</keyword>
<evidence type="ECO:0000259" key="4">
    <source>
        <dbReference type="PROSITE" id="PS50109"/>
    </source>
</evidence>
<dbReference type="Pfam" id="PF02518">
    <property type="entry name" value="HATPase_c"/>
    <property type="match status" value="1"/>
</dbReference>
<dbReference type="PROSITE" id="PS50109">
    <property type="entry name" value="HIS_KIN"/>
    <property type="match status" value="1"/>
</dbReference>
<dbReference type="PANTHER" id="PTHR43547:SF2">
    <property type="entry name" value="HYBRID SIGNAL TRANSDUCTION HISTIDINE KINASE C"/>
    <property type="match status" value="1"/>
</dbReference>
<dbReference type="SMART" id="SM00387">
    <property type="entry name" value="HATPase_c"/>
    <property type="match status" value="1"/>
</dbReference>
<dbReference type="InterPro" id="IPR003594">
    <property type="entry name" value="HATPase_dom"/>
</dbReference>
<evidence type="ECO:0000313" key="6">
    <source>
        <dbReference type="Proteomes" id="UP000824280"/>
    </source>
</evidence>
<protein>
    <recommendedName>
        <fullName evidence="2">histidine kinase</fullName>
        <ecNumber evidence="2">2.7.13.3</ecNumber>
    </recommendedName>
</protein>
<evidence type="ECO:0000313" key="5">
    <source>
        <dbReference type="EMBL" id="QZD87413.1"/>
    </source>
</evidence>
<gene>
    <name evidence="5" type="ORF">K3166_01490</name>
</gene>
<dbReference type="PRINTS" id="PR00344">
    <property type="entry name" value="BCTRLSENSOR"/>
</dbReference>
<feature type="domain" description="Histidine kinase" evidence="4">
    <location>
        <begin position="1"/>
        <end position="181"/>
    </location>
</feature>
<accession>A0ABX8ZEM5</accession>
<reference evidence="5 6" key="1">
    <citation type="submission" date="2021-08" db="EMBL/GenBank/DDBJ databases">
        <title>Comparative Genomics Analysis of the Genus Qipengyuania Reveals Extensive Genetic Diversity and Metabolic Versatility, Including the Description of Fifteen Novel Species.</title>
        <authorList>
            <person name="Liu Y."/>
        </authorList>
    </citation>
    <scope>NUCLEOTIDE SEQUENCE [LARGE SCALE GENOMIC DNA]</scope>
    <source>
        <strain evidence="5 6">1XM2-8</strain>
    </source>
</reference>
<keyword evidence="5" id="KW-0808">Transferase</keyword>
<dbReference type="SUPFAM" id="SSF55874">
    <property type="entry name" value="ATPase domain of HSP90 chaperone/DNA topoisomerase II/histidine kinase"/>
    <property type="match status" value="1"/>
</dbReference>
<dbReference type="Gene3D" id="3.30.565.10">
    <property type="entry name" value="Histidine kinase-like ATPase, C-terminal domain"/>
    <property type="match status" value="1"/>
</dbReference>
<keyword evidence="5" id="KW-0418">Kinase</keyword>
<dbReference type="InterPro" id="IPR004358">
    <property type="entry name" value="Sig_transdc_His_kin-like_C"/>
</dbReference>
<dbReference type="PANTHER" id="PTHR43547">
    <property type="entry name" value="TWO-COMPONENT HISTIDINE KINASE"/>
    <property type="match status" value="1"/>
</dbReference>
<proteinExistence type="predicted"/>
<dbReference type="Proteomes" id="UP000824280">
    <property type="component" value="Chromosome"/>
</dbReference>
<keyword evidence="6" id="KW-1185">Reference proteome</keyword>
<dbReference type="CDD" id="cd00075">
    <property type="entry name" value="HATPase"/>
    <property type="match status" value="1"/>
</dbReference>